<dbReference type="InterPro" id="IPR005519">
    <property type="entry name" value="Acid_phosphat_B-like"/>
</dbReference>
<evidence type="ECO:0000313" key="5">
    <source>
        <dbReference type="EMBL" id="CAL4895373.1"/>
    </source>
</evidence>
<reference evidence="5" key="1">
    <citation type="submission" date="2024-10" db="EMBL/GenBank/DDBJ databases">
        <authorList>
            <person name="Ryan C."/>
        </authorList>
    </citation>
    <scope>NUCLEOTIDE SEQUENCE [LARGE SCALE GENOMIC DNA]</scope>
</reference>
<dbReference type="PIRSF" id="PIRSF002674">
    <property type="entry name" value="VSP"/>
    <property type="match status" value="1"/>
</dbReference>
<feature type="chain" id="PRO_5044769177" description="Acid phosphatase" evidence="4">
    <location>
        <begin position="29"/>
        <end position="273"/>
    </location>
</feature>
<keyword evidence="1 4" id="KW-0732">Signal</keyword>
<dbReference type="PANTHER" id="PTHR31284:SF33">
    <property type="entry name" value="STEM 28 KDA GLYCOPROTEIN"/>
    <property type="match status" value="1"/>
</dbReference>
<evidence type="ECO:0008006" key="7">
    <source>
        <dbReference type="Google" id="ProtNLM"/>
    </source>
</evidence>
<dbReference type="SUPFAM" id="SSF56784">
    <property type="entry name" value="HAD-like"/>
    <property type="match status" value="1"/>
</dbReference>
<name>A0ABC8VTP9_9POAL</name>
<keyword evidence="2" id="KW-0325">Glycoprotein</keyword>
<dbReference type="Gene3D" id="3.40.50.1000">
    <property type="entry name" value="HAD superfamily/HAD-like"/>
    <property type="match status" value="1"/>
</dbReference>
<dbReference type="NCBIfam" id="TIGR01675">
    <property type="entry name" value="plant-AP"/>
    <property type="match status" value="1"/>
</dbReference>
<dbReference type="PANTHER" id="PTHR31284">
    <property type="entry name" value="ACID PHOSPHATASE-LIKE PROTEIN"/>
    <property type="match status" value="1"/>
</dbReference>
<accession>A0ABC8VTP9</accession>
<comment type="similarity">
    <text evidence="3">Belongs to the APS1/VSP family.</text>
</comment>
<dbReference type="EMBL" id="OZ075120">
    <property type="protein sequence ID" value="CAL4895373.1"/>
    <property type="molecule type" value="Genomic_DNA"/>
</dbReference>
<proteinExistence type="inferred from homology"/>
<dbReference type="InterPro" id="IPR023214">
    <property type="entry name" value="HAD_sf"/>
</dbReference>
<organism evidence="5 6">
    <name type="scientific">Urochloa decumbens</name>
    <dbReference type="NCBI Taxonomy" id="240449"/>
    <lineage>
        <taxon>Eukaryota</taxon>
        <taxon>Viridiplantae</taxon>
        <taxon>Streptophyta</taxon>
        <taxon>Embryophyta</taxon>
        <taxon>Tracheophyta</taxon>
        <taxon>Spermatophyta</taxon>
        <taxon>Magnoliopsida</taxon>
        <taxon>Liliopsida</taxon>
        <taxon>Poales</taxon>
        <taxon>Poaceae</taxon>
        <taxon>PACMAD clade</taxon>
        <taxon>Panicoideae</taxon>
        <taxon>Panicodae</taxon>
        <taxon>Paniceae</taxon>
        <taxon>Melinidinae</taxon>
        <taxon>Urochloa</taxon>
    </lineage>
</organism>
<dbReference type="AlphaFoldDB" id="A0ABC8VTP9"/>
<dbReference type="Pfam" id="PF03767">
    <property type="entry name" value="Acid_phosphat_B"/>
    <property type="match status" value="1"/>
</dbReference>
<dbReference type="Proteomes" id="UP001497457">
    <property type="component" value="Chromosome 10rd"/>
</dbReference>
<feature type="signal peptide" evidence="4">
    <location>
        <begin position="1"/>
        <end position="28"/>
    </location>
</feature>
<protein>
    <recommendedName>
        <fullName evidence="7">Acid phosphatase</fullName>
    </recommendedName>
</protein>
<dbReference type="CDD" id="cd07535">
    <property type="entry name" value="HAD_VSP"/>
    <property type="match status" value="1"/>
</dbReference>
<sequence length="273" mass="29835">MALRIPRGALASSLLVVLLVSLVHATNAREPPRLEMVTSAAPPGLTGSRARAAAAAAAACASWRLGVETNNIRGWYSIPAECRGYVSDYMFGDRFRQDCAVAAREAAAYAETLELAGDGREAWVFDVDDTALTNLPYYADTGFGAQPYNATYFDEYVANATAPPLPEVLELYEKLLALGIKVVFITGRHDYQREPTVKNLRSAGYHTWEKLVLKPSSLRLGSSVVPYKSGERQKLVDAGYRIVGNMGDQWSDLVGTPEGDRTFKVPDPMYYVG</sequence>
<dbReference type="InterPro" id="IPR036412">
    <property type="entry name" value="HAD-like_sf"/>
</dbReference>
<dbReference type="InterPro" id="IPR010028">
    <property type="entry name" value="Acid_phosphatase_pln"/>
</dbReference>
<evidence type="ECO:0000256" key="1">
    <source>
        <dbReference type="ARBA" id="ARBA00022729"/>
    </source>
</evidence>
<evidence type="ECO:0000256" key="4">
    <source>
        <dbReference type="SAM" id="SignalP"/>
    </source>
</evidence>
<evidence type="ECO:0000256" key="2">
    <source>
        <dbReference type="ARBA" id="ARBA00023180"/>
    </source>
</evidence>
<keyword evidence="6" id="KW-1185">Reference proteome</keyword>
<dbReference type="InterPro" id="IPR014403">
    <property type="entry name" value="APS1/VSP"/>
</dbReference>
<gene>
    <name evidence="5" type="ORF">URODEC1_LOCUS5995</name>
</gene>
<evidence type="ECO:0000256" key="3">
    <source>
        <dbReference type="PIRNR" id="PIRNR002674"/>
    </source>
</evidence>
<evidence type="ECO:0000313" key="6">
    <source>
        <dbReference type="Proteomes" id="UP001497457"/>
    </source>
</evidence>